<feature type="domain" description="Amine oxidase" evidence="2">
    <location>
        <begin position="28"/>
        <end position="509"/>
    </location>
</feature>
<accession>S7ZB25</accession>
<dbReference type="GO" id="GO:0009063">
    <property type="term" value="P:amino acid catabolic process"/>
    <property type="evidence" value="ECO:0007669"/>
    <property type="project" value="TreeGrafter"/>
</dbReference>
<protein>
    <recommendedName>
        <fullName evidence="2">Amine oxidase domain-containing protein</fullName>
    </recommendedName>
</protein>
<dbReference type="GO" id="GO:0001716">
    <property type="term" value="F:L-amino-acid oxidase activity"/>
    <property type="evidence" value="ECO:0007669"/>
    <property type="project" value="TreeGrafter"/>
</dbReference>
<dbReference type="Gene3D" id="3.50.50.60">
    <property type="entry name" value="FAD/NAD(P)-binding domain"/>
    <property type="match status" value="1"/>
</dbReference>
<feature type="transmembrane region" description="Helical" evidence="1">
    <location>
        <begin position="21"/>
        <end position="40"/>
    </location>
</feature>
<dbReference type="SUPFAM" id="SSF51905">
    <property type="entry name" value="FAD/NAD(P)-binding domain"/>
    <property type="match status" value="1"/>
</dbReference>
<name>S7ZB25_PENO1</name>
<keyword evidence="1" id="KW-0812">Transmembrane</keyword>
<evidence type="ECO:0000313" key="4">
    <source>
        <dbReference type="Proteomes" id="UP000019376"/>
    </source>
</evidence>
<dbReference type="eggNOG" id="ENOG502QTMD">
    <property type="taxonomic scope" value="Eukaryota"/>
</dbReference>
<evidence type="ECO:0000313" key="3">
    <source>
        <dbReference type="EMBL" id="EPS25866.1"/>
    </source>
</evidence>
<dbReference type="OrthoDB" id="7777654at2759"/>
<keyword evidence="1" id="KW-1133">Transmembrane helix</keyword>
<dbReference type="Gene3D" id="3.90.660.10">
    <property type="match status" value="1"/>
</dbReference>
<dbReference type="Proteomes" id="UP000019376">
    <property type="component" value="Unassembled WGS sequence"/>
</dbReference>
<keyword evidence="1" id="KW-0472">Membrane</keyword>
<dbReference type="PhylomeDB" id="S7ZB25"/>
<keyword evidence="4" id="KW-1185">Reference proteome</keyword>
<dbReference type="Pfam" id="PF01593">
    <property type="entry name" value="Amino_oxidase"/>
    <property type="match status" value="1"/>
</dbReference>
<dbReference type="PANTHER" id="PTHR10742">
    <property type="entry name" value="FLAVIN MONOAMINE OXIDASE"/>
    <property type="match status" value="1"/>
</dbReference>
<dbReference type="AlphaFoldDB" id="S7ZB25"/>
<dbReference type="STRING" id="933388.S7ZB25"/>
<evidence type="ECO:0000259" key="2">
    <source>
        <dbReference type="Pfam" id="PF01593"/>
    </source>
</evidence>
<dbReference type="SUPFAM" id="SSF54373">
    <property type="entry name" value="FAD-linked reductases, C-terminal domain"/>
    <property type="match status" value="1"/>
</dbReference>
<gene>
    <name evidence="3" type="ORF">PDE_00802</name>
</gene>
<reference evidence="3 4" key="1">
    <citation type="journal article" date="2013" name="PLoS ONE">
        <title>Genomic and secretomic analyses reveal unique features of the lignocellulolytic enzyme system of Penicillium decumbens.</title>
        <authorList>
            <person name="Liu G."/>
            <person name="Zhang L."/>
            <person name="Wei X."/>
            <person name="Zou G."/>
            <person name="Qin Y."/>
            <person name="Ma L."/>
            <person name="Li J."/>
            <person name="Zheng H."/>
            <person name="Wang S."/>
            <person name="Wang C."/>
            <person name="Xun L."/>
            <person name="Zhao G.-P."/>
            <person name="Zhou Z."/>
            <person name="Qu Y."/>
        </authorList>
    </citation>
    <scope>NUCLEOTIDE SEQUENCE [LARGE SCALE GENOMIC DNA]</scope>
    <source>
        <strain evidence="4">114-2 / CGMCC 5302</strain>
    </source>
</reference>
<dbReference type="Gene3D" id="1.20.1440.240">
    <property type="match status" value="1"/>
</dbReference>
<dbReference type="InterPro" id="IPR002937">
    <property type="entry name" value="Amino_oxidase"/>
</dbReference>
<evidence type="ECO:0000256" key="1">
    <source>
        <dbReference type="SAM" id="Phobius"/>
    </source>
</evidence>
<sequence>MSDLITTRSCSDRPLPINSKICIVGAGISGLYIALILQSLNLPNLSIDILEADHRVGGRVYTHRFSDEPYDYYDVGAMRFPRLPPMDRVFDLFHRVQVPLEPYRMNGPNCRLLRNGRVIVGQGLSDLLDPHGVGRCSGGSVPDEIVPQVDAILRQAFEPFKNALQRDLVTGFRRLMEVDDLTAREYLRRGQDGGGPKFDFATIQWMETSSTATGHFDQALTECVLDSFAFDSSPGQVEWMQVTGGTSRVVERMCQLLGDQEDRCHLEVRKRVVRIAMDNSHDSDDNLSVQCAGEAEARSGYLTVFNTTPLGCLQRIETTSLHLHPMQKEAIRCLRSENSTKVALKFSYPWWLVDCGISHGGCSSSDLPSRVCIYPSSAPADKPAVLLASYTWGQDASRMGALVQPTGGDQRKGEEELVECVLRDLAILHQPHVSYEKLRAAYMDHHAFCWGNSPFASGAFALFGAGQFSQLYPYLSHPAADGKFHIVGEASSIHHGWVVGALNSAYIAVYRFLVRFNQWQAIQVLERDWGTVDEMKLAEGTSSQASTVKARL</sequence>
<dbReference type="InterPro" id="IPR036188">
    <property type="entry name" value="FAD/NAD-bd_sf"/>
</dbReference>
<organism evidence="3 4">
    <name type="scientific">Penicillium oxalicum (strain 114-2 / CGMCC 5302)</name>
    <name type="common">Penicillium decumbens</name>
    <dbReference type="NCBI Taxonomy" id="933388"/>
    <lineage>
        <taxon>Eukaryota</taxon>
        <taxon>Fungi</taxon>
        <taxon>Dikarya</taxon>
        <taxon>Ascomycota</taxon>
        <taxon>Pezizomycotina</taxon>
        <taxon>Eurotiomycetes</taxon>
        <taxon>Eurotiomycetidae</taxon>
        <taxon>Eurotiales</taxon>
        <taxon>Aspergillaceae</taxon>
        <taxon>Penicillium</taxon>
    </lineage>
</organism>
<dbReference type="PANTHER" id="PTHR10742:SF342">
    <property type="entry name" value="AMINE OXIDASE"/>
    <property type="match status" value="1"/>
</dbReference>
<dbReference type="EMBL" id="KB644408">
    <property type="protein sequence ID" value="EPS25866.1"/>
    <property type="molecule type" value="Genomic_DNA"/>
</dbReference>
<dbReference type="HOGENOM" id="CLU_004498_8_1_1"/>
<dbReference type="InterPro" id="IPR050281">
    <property type="entry name" value="Flavin_monoamine_oxidase"/>
</dbReference>
<proteinExistence type="predicted"/>